<dbReference type="AlphaFoldDB" id="A0A9K3K499"/>
<dbReference type="Proteomes" id="UP000693970">
    <property type="component" value="Unassembled WGS sequence"/>
</dbReference>
<gene>
    <name evidence="3" type="ORF">IV203_025620</name>
    <name evidence="2" type="ORF">IV203_033430</name>
</gene>
<reference evidence="2" key="2">
    <citation type="submission" date="2021-04" db="EMBL/GenBank/DDBJ databases">
        <authorList>
            <person name="Podell S."/>
        </authorList>
    </citation>
    <scope>NUCLEOTIDE SEQUENCE</scope>
    <source>
        <strain evidence="2">Hildebrandi</strain>
    </source>
</reference>
<evidence type="ECO:0000313" key="3">
    <source>
        <dbReference type="EMBL" id="KAG7361954.1"/>
    </source>
</evidence>
<sequence>MDQYQKVVSYRKNEFIVIRQGTPLEFLYILYRGDVKPCRRQSTNNNNNNNNNGFSNGPNGSSCIARIGIVWTSLVGQCRVVSSRPRTGGDVAVDDNHDDDSDNNDDGTIHETDAFALKKSNPSTNYSFRLIWNDSSPNDSVSINCKVKFENYILYKY</sequence>
<protein>
    <submittedName>
        <fullName evidence="2">Uncharacterized protein</fullName>
    </submittedName>
</protein>
<feature type="compositionally biased region" description="Acidic residues" evidence="1">
    <location>
        <begin position="92"/>
        <end position="105"/>
    </location>
</feature>
<evidence type="ECO:0000256" key="1">
    <source>
        <dbReference type="SAM" id="MobiDB-lite"/>
    </source>
</evidence>
<dbReference type="EMBL" id="JAGRRH010000012">
    <property type="protein sequence ID" value="KAG7361954.1"/>
    <property type="molecule type" value="Genomic_DNA"/>
</dbReference>
<accession>A0A9K3K499</accession>
<comment type="caution">
    <text evidence="2">The sequence shown here is derived from an EMBL/GenBank/DDBJ whole genome shotgun (WGS) entry which is preliminary data.</text>
</comment>
<evidence type="ECO:0000313" key="4">
    <source>
        <dbReference type="Proteomes" id="UP000693970"/>
    </source>
</evidence>
<organism evidence="2 4">
    <name type="scientific">Nitzschia inconspicua</name>
    <dbReference type="NCBI Taxonomy" id="303405"/>
    <lineage>
        <taxon>Eukaryota</taxon>
        <taxon>Sar</taxon>
        <taxon>Stramenopiles</taxon>
        <taxon>Ochrophyta</taxon>
        <taxon>Bacillariophyta</taxon>
        <taxon>Bacillariophyceae</taxon>
        <taxon>Bacillariophycidae</taxon>
        <taxon>Bacillariales</taxon>
        <taxon>Bacillariaceae</taxon>
        <taxon>Nitzschia</taxon>
    </lineage>
</organism>
<reference evidence="2" key="1">
    <citation type="journal article" date="2021" name="Sci. Rep.">
        <title>Diploid genomic architecture of Nitzschia inconspicua, an elite biomass production diatom.</title>
        <authorList>
            <person name="Oliver A."/>
            <person name="Podell S."/>
            <person name="Pinowska A."/>
            <person name="Traller J.C."/>
            <person name="Smith S.R."/>
            <person name="McClure R."/>
            <person name="Beliaev A."/>
            <person name="Bohutskyi P."/>
            <person name="Hill E.A."/>
            <person name="Rabines A."/>
            <person name="Zheng H."/>
            <person name="Allen L.Z."/>
            <person name="Kuo A."/>
            <person name="Grigoriev I.V."/>
            <person name="Allen A.E."/>
            <person name="Hazlebeck D."/>
            <person name="Allen E.E."/>
        </authorList>
    </citation>
    <scope>NUCLEOTIDE SEQUENCE</scope>
    <source>
        <strain evidence="2">Hildebrandi</strain>
    </source>
</reference>
<evidence type="ECO:0000313" key="2">
    <source>
        <dbReference type="EMBL" id="KAG7336620.1"/>
    </source>
</evidence>
<keyword evidence="4" id="KW-1185">Reference proteome</keyword>
<dbReference type="EMBL" id="JAGRRH010000115">
    <property type="protein sequence ID" value="KAG7336620.1"/>
    <property type="molecule type" value="Genomic_DNA"/>
</dbReference>
<proteinExistence type="predicted"/>
<feature type="region of interest" description="Disordered" evidence="1">
    <location>
        <begin position="86"/>
        <end position="107"/>
    </location>
</feature>
<name>A0A9K3K499_9STRA</name>